<keyword evidence="1" id="KW-0853">WD repeat</keyword>
<dbReference type="PROSITE" id="PS50082">
    <property type="entry name" value="WD_REPEATS_2"/>
    <property type="match status" value="1"/>
</dbReference>
<evidence type="ECO:0000313" key="3">
    <source>
        <dbReference type="EMBL" id="KAL0090488.1"/>
    </source>
</evidence>
<dbReference type="InterPro" id="IPR015943">
    <property type="entry name" value="WD40/YVTN_repeat-like_dom_sf"/>
</dbReference>
<accession>A0ABR3B5U1</accession>
<dbReference type="InterPro" id="IPR056421">
    <property type="entry name" value="TPR_GEMI5"/>
</dbReference>
<evidence type="ECO:0000259" key="2">
    <source>
        <dbReference type="Pfam" id="PF23774"/>
    </source>
</evidence>
<proteinExistence type="predicted"/>
<dbReference type="InterPro" id="IPR052640">
    <property type="entry name" value="Gemin-5"/>
</dbReference>
<dbReference type="Gene3D" id="2.130.10.10">
    <property type="entry name" value="YVTN repeat-like/Quinoprotein amine dehydrogenase"/>
    <property type="match status" value="1"/>
</dbReference>
<dbReference type="Proteomes" id="UP001448207">
    <property type="component" value="Unassembled WGS sequence"/>
</dbReference>
<keyword evidence="4" id="KW-1185">Reference proteome</keyword>
<reference evidence="3 4" key="1">
    <citation type="submission" date="2024-04" db="EMBL/GenBank/DDBJ databases">
        <title>Symmetric and asymmetric DNA N6-adenine methylation regulates different biological responses in Mucorales.</title>
        <authorList>
            <consortium name="Lawrence Berkeley National Laboratory"/>
            <person name="Lax C."/>
            <person name="Mondo S.J."/>
            <person name="Osorio-Concepcion M."/>
            <person name="Muszewska A."/>
            <person name="Corrochano-Luque M."/>
            <person name="Gutierrez G."/>
            <person name="Riley R."/>
            <person name="Lipzen A."/>
            <person name="Guo J."/>
            <person name="Hundley H."/>
            <person name="Amirebrahimi M."/>
            <person name="Ng V."/>
            <person name="Lorenzo-Gutierrez D."/>
            <person name="Binder U."/>
            <person name="Yang J."/>
            <person name="Song Y."/>
            <person name="Canovas D."/>
            <person name="Navarro E."/>
            <person name="Freitag M."/>
            <person name="Gabaldon T."/>
            <person name="Grigoriev I.V."/>
            <person name="Corrochano L.M."/>
            <person name="Nicolas F.E."/>
            <person name="Garre V."/>
        </authorList>
    </citation>
    <scope>NUCLEOTIDE SEQUENCE [LARGE SCALE GENOMIC DNA]</scope>
    <source>
        <strain evidence="3 4">L51</strain>
    </source>
</reference>
<dbReference type="SUPFAM" id="SSF101908">
    <property type="entry name" value="Putative isomerase YbhE"/>
    <property type="match status" value="1"/>
</dbReference>
<dbReference type="InterPro" id="IPR001680">
    <property type="entry name" value="WD40_rpt"/>
</dbReference>
<name>A0ABR3B5U1_PHYBL</name>
<dbReference type="Pfam" id="PF00400">
    <property type="entry name" value="WD40"/>
    <property type="match status" value="1"/>
</dbReference>
<dbReference type="SMART" id="SM00320">
    <property type="entry name" value="WD40"/>
    <property type="match status" value="6"/>
</dbReference>
<protein>
    <recommendedName>
        <fullName evidence="2">Gem-associated protein 5 TPR domain-containing protein</fullName>
    </recommendedName>
</protein>
<gene>
    <name evidence="3" type="ORF">J3Q64DRAFT_1636761</name>
</gene>
<dbReference type="PANTHER" id="PTHR46362">
    <property type="entry name" value="GEM-ASSOCIATED PROTEIN 5"/>
    <property type="match status" value="1"/>
</dbReference>
<organism evidence="3 4">
    <name type="scientific">Phycomyces blakesleeanus</name>
    <dbReference type="NCBI Taxonomy" id="4837"/>
    <lineage>
        <taxon>Eukaryota</taxon>
        <taxon>Fungi</taxon>
        <taxon>Fungi incertae sedis</taxon>
        <taxon>Mucoromycota</taxon>
        <taxon>Mucoromycotina</taxon>
        <taxon>Mucoromycetes</taxon>
        <taxon>Mucorales</taxon>
        <taxon>Phycomycetaceae</taxon>
        <taxon>Phycomyces</taxon>
    </lineage>
</organism>
<feature type="domain" description="Gem-associated protein 5 TPR" evidence="2">
    <location>
        <begin position="457"/>
        <end position="613"/>
    </location>
</feature>
<dbReference type="PANTHER" id="PTHR46362:SF1">
    <property type="entry name" value="GEM-ASSOCIATED PROTEIN 5"/>
    <property type="match status" value="1"/>
</dbReference>
<evidence type="ECO:0000256" key="1">
    <source>
        <dbReference type="PROSITE-ProRule" id="PRU00221"/>
    </source>
</evidence>
<feature type="repeat" description="WD" evidence="1">
    <location>
        <begin position="294"/>
        <end position="328"/>
    </location>
</feature>
<evidence type="ECO:0000313" key="4">
    <source>
        <dbReference type="Proteomes" id="UP001448207"/>
    </source>
</evidence>
<dbReference type="Pfam" id="PF23774">
    <property type="entry name" value="TPR_GEMI5"/>
    <property type="match status" value="1"/>
</dbReference>
<sequence>MSAPIFLYAIKELSLNHFQIIKWNVKTHESVNCIKGHNGYPFSISISPLTPYQAVIGLGDSNIKIWTFSGEGKSMKKRKKHDFYESKIIWKGLQGQIEHVLWHPKRPDLLAYSTQYGRVGVYDANANKNTVFKTYHKQEYGPNISWGSLSSGTGSEYVLVSCGAEHIIAYDPMEPEKQPVFLAPLLENANPAWTQSINAKANAKRSCMAIDSTGKLIAFGYTDGVVDVYRLDTFKLVFVANCHRHCVLAIAWQSPTKFATGCRHGTVAIHTIPSTGLDNLPDIPLADSSASYVLSGHKKNITALAWSTHKDTPLLASVSVDMIACVWNEQSQKPIAWFREHRGRIFSVCWNILEPNEVFTCGDDRFIFKWKYTDHPFSPKLGSSLAYLGGKLENINHSTLQRYCLTLASKIYGGDPAETVKNVKSQLPSDLLSDQVDSYAKWVPFDDNTENSKAFLLFGGKNDVRLLLEEEDKQAYIKDSENPSTNDTRLWLGTTRGCAQSFGDIGNDFTDNSIADWIALALSPMNGKDAWINLMEKKAKKLAETDHHILAATCYIACSRICEAVEVCRKGSKFREAITIAKARMPQNENVLSTLFSEWGGALQKSDEEILAALW</sequence>
<dbReference type="EMBL" id="JBCLYO010000004">
    <property type="protein sequence ID" value="KAL0090488.1"/>
    <property type="molecule type" value="Genomic_DNA"/>
</dbReference>
<comment type="caution">
    <text evidence="3">The sequence shown here is derived from an EMBL/GenBank/DDBJ whole genome shotgun (WGS) entry which is preliminary data.</text>
</comment>